<evidence type="ECO:0000256" key="1">
    <source>
        <dbReference type="SAM" id="MobiDB-lite"/>
    </source>
</evidence>
<sequence>MLTLYACVVWPPFAVASSARRAASAAQTAASAPRSAVKPPRADSDEAIPVVHRTSKIEHKLSLIRRPDNDALNSDLHFHVYMYMGQKGY</sequence>
<reference evidence="2" key="1">
    <citation type="journal article" date="2020" name="Stud. Mycol.">
        <title>101 Dothideomycetes genomes: a test case for predicting lifestyles and emergence of pathogens.</title>
        <authorList>
            <person name="Haridas S."/>
            <person name="Albert R."/>
            <person name="Binder M."/>
            <person name="Bloem J."/>
            <person name="Labutti K."/>
            <person name="Salamov A."/>
            <person name="Andreopoulos B."/>
            <person name="Baker S."/>
            <person name="Barry K."/>
            <person name="Bills G."/>
            <person name="Bluhm B."/>
            <person name="Cannon C."/>
            <person name="Castanera R."/>
            <person name="Culley D."/>
            <person name="Daum C."/>
            <person name="Ezra D."/>
            <person name="Gonzalez J."/>
            <person name="Henrissat B."/>
            <person name="Kuo A."/>
            <person name="Liang C."/>
            <person name="Lipzen A."/>
            <person name="Lutzoni F."/>
            <person name="Magnuson J."/>
            <person name="Mondo S."/>
            <person name="Nolan M."/>
            <person name="Ohm R."/>
            <person name="Pangilinan J."/>
            <person name="Park H.-J."/>
            <person name="Ramirez L."/>
            <person name="Alfaro M."/>
            <person name="Sun H."/>
            <person name="Tritt A."/>
            <person name="Yoshinaga Y."/>
            <person name="Zwiers L.-H."/>
            <person name="Turgeon B."/>
            <person name="Goodwin S."/>
            <person name="Spatafora J."/>
            <person name="Crous P."/>
            <person name="Grigoriev I."/>
        </authorList>
    </citation>
    <scope>NUCLEOTIDE SEQUENCE</scope>
    <source>
        <strain evidence="2">CBS 109.77</strain>
    </source>
</reference>
<dbReference type="Proteomes" id="UP000799757">
    <property type="component" value="Unassembled WGS sequence"/>
</dbReference>
<gene>
    <name evidence="2" type="ORF">K505DRAFT_330418</name>
</gene>
<accession>A0A6A6WR05</accession>
<protein>
    <submittedName>
        <fullName evidence="2">Uncharacterized protein</fullName>
    </submittedName>
</protein>
<dbReference type="EMBL" id="MU002483">
    <property type="protein sequence ID" value="KAF2786354.1"/>
    <property type="molecule type" value="Genomic_DNA"/>
</dbReference>
<dbReference type="AlphaFoldDB" id="A0A6A6WR05"/>
<organism evidence="2 3">
    <name type="scientific">Melanomma pulvis-pyrius CBS 109.77</name>
    <dbReference type="NCBI Taxonomy" id="1314802"/>
    <lineage>
        <taxon>Eukaryota</taxon>
        <taxon>Fungi</taxon>
        <taxon>Dikarya</taxon>
        <taxon>Ascomycota</taxon>
        <taxon>Pezizomycotina</taxon>
        <taxon>Dothideomycetes</taxon>
        <taxon>Pleosporomycetidae</taxon>
        <taxon>Pleosporales</taxon>
        <taxon>Melanommataceae</taxon>
        <taxon>Melanomma</taxon>
    </lineage>
</organism>
<feature type="region of interest" description="Disordered" evidence="1">
    <location>
        <begin position="29"/>
        <end position="48"/>
    </location>
</feature>
<keyword evidence="3" id="KW-1185">Reference proteome</keyword>
<name>A0A6A6WR05_9PLEO</name>
<evidence type="ECO:0000313" key="2">
    <source>
        <dbReference type="EMBL" id="KAF2786354.1"/>
    </source>
</evidence>
<evidence type="ECO:0000313" key="3">
    <source>
        <dbReference type="Proteomes" id="UP000799757"/>
    </source>
</evidence>
<proteinExistence type="predicted"/>